<gene>
    <name evidence="1" type="ORF">LCGC14_1818780</name>
</gene>
<dbReference type="EMBL" id="LAZR01017779">
    <property type="protein sequence ID" value="KKL99002.1"/>
    <property type="molecule type" value="Genomic_DNA"/>
</dbReference>
<name>A0A0F9JJ32_9ZZZZ</name>
<accession>A0A0F9JJ32</accession>
<sequence>MRNLKDLKEFAKEELERIKDGSDDPLRDFDALKVLCEWCLEVEDKPLKNYSVNIDYPSEIMNVEATSKEEAEDKALEMLGDQTINCGKVCTAEAEEIKMFGHLK</sequence>
<proteinExistence type="predicted"/>
<reference evidence="1" key="1">
    <citation type="journal article" date="2015" name="Nature">
        <title>Complex archaea that bridge the gap between prokaryotes and eukaryotes.</title>
        <authorList>
            <person name="Spang A."/>
            <person name="Saw J.H."/>
            <person name="Jorgensen S.L."/>
            <person name="Zaremba-Niedzwiedzka K."/>
            <person name="Martijn J."/>
            <person name="Lind A.E."/>
            <person name="van Eijk R."/>
            <person name="Schleper C."/>
            <person name="Guy L."/>
            <person name="Ettema T.J."/>
        </authorList>
    </citation>
    <scope>NUCLEOTIDE SEQUENCE</scope>
</reference>
<dbReference type="AlphaFoldDB" id="A0A0F9JJ32"/>
<comment type="caution">
    <text evidence="1">The sequence shown here is derived from an EMBL/GenBank/DDBJ whole genome shotgun (WGS) entry which is preliminary data.</text>
</comment>
<evidence type="ECO:0000313" key="1">
    <source>
        <dbReference type="EMBL" id="KKL99002.1"/>
    </source>
</evidence>
<organism evidence="1">
    <name type="scientific">marine sediment metagenome</name>
    <dbReference type="NCBI Taxonomy" id="412755"/>
    <lineage>
        <taxon>unclassified sequences</taxon>
        <taxon>metagenomes</taxon>
        <taxon>ecological metagenomes</taxon>
    </lineage>
</organism>
<protein>
    <submittedName>
        <fullName evidence="1">Uncharacterized protein</fullName>
    </submittedName>
</protein>